<dbReference type="HOGENOM" id="CLU_345709_0_0_7"/>
<gene>
    <name evidence="5" type="ORF">ETSY1_06445</name>
</gene>
<evidence type="ECO:0000313" key="5">
    <source>
        <dbReference type="EMBL" id="ETX01655.1"/>
    </source>
</evidence>
<accession>W4LUV0</accession>
<keyword evidence="1" id="KW-0285">Flavoprotein</keyword>
<dbReference type="InterPro" id="IPR007173">
    <property type="entry name" value="ALO_C"/>
</dbReference>
<evidence type="ECO:0000313" key="6">
    <source>
        <dbReference type="Proteomes" id="UP000019141"/>
    </source>
</evidence>
<evidence type="ECO:0000256" key="1">
    <source>
        <dbReference type="ARBA" id="ARBA00022827"/>
    </source>
</evidence>
<dbReference type="GO" id="GO:0003885">
    <property type="term" value="F:D-arabinono-1,4-lactone oxidase activity"/>
    <property type="evidence" value="ECO:0007669"/>
    <property type="project" value="InterPro"/>
</dbReference>
<dbReference type="Pfam" id="PF04030">
    <property type="entry name" value="ALO"/>
    <property type="match status" value="1"/>
</dbReference>
<protein>
    <recommendedName>
        <fullName evidence="4">FAD-binding PCMH-type domain-containing protein</fullName>
    </recommendedName>
</protein>
<feature type="domain" description="FAD-binding PCMH-type" evidence="4">
    <location>
        <begin position="102"/>
        <end position="320"/>
    </location>
</feature>
<dbReference type="Pfam" id="PF01565">
    <property type="entry name" value="FAD_binding_4"/>
    <property type="match status" value="1"/>
</dbReference>
<keyword evidence="6" id="KW-1185">Reference proteome</keyword>
<dbReference type="EMBL" id="AZHW01000208">
    <property type="protein sequence ID" value="ETX01655.1"/>
    <property type="molecule type" value="Genomic_DNA"/>
</dbReference>
<dbReference type="GO" id="GO:0071949">
    <property type="term" value="F:FAD binding"/>
    <property type="evidence" value="ECO:0007669"/>
    <property type="project" value="InterPro"/>
</dbReference>
<dbReference type="AlphaFoldDB" id="W4LUV0"/>
<proteinExistence type="predicted"/>
<organism evidence="5 6">
    <name type="scientific">Entotheonella factor</name>
    <dbReference type="NCBI Taxonomy" id="1429438"/>
    <lineage>
        <taxon>Bacteria</taxon>
        <taxon>Pseudomonadati</taxon>
        <taxon>Nitrospinota/Tectimicrobiota group</taxon>
        <taxon>Candidatus Tectimicrobiota</taxon>
        <taxon>Candidatus Entotheonellia</taxon>
        <taxon>Candidatus Entotheonellales</taxon>
        <taxon>Candidatus Entotheonellaceae</taxon>
        <taxon>Candidatus Entotheonella</taxon>
    </lineage>
</organism>
<dbReference type="InterPro" id="IPR016167">
    <property type="entry name" value="FAD-bd_PCMH_sub1"/>
</dbReference>
<dbReference type="Gene3D" id="3.30.465.10">
    <property type="match status" value="1"/>
</dbReference>
<reference evidence="5 6" key="1">
    <citation type="journal article" date="2014" name="Nature">
        <title>An environmental bacterial taxon with a large and distinct metabolic repertoire.</title>
        <authorList>
            <person name="Wilson M.C."/>
            <person name="Mori T."/>
            <person name="Ruckert C."/>
            <person name="Uria A.R."/>
            <person name="Helf M.J."/>
            <person name="Takada K."/>
            <person name="Gernert C."/>
            <person name="Steffens U.A."/>
            <person name="Heycke N."/>
            <person name="Schmitt S."/>
            <person name="Rinke C."/>
            <person name="Helfrich E.J."/>
            <person name="Brachmann A.O."/>
            <person name="Gurgui C."/>
            <person name="Wakimoto T."/>
            <person name="Kracht M."/>
            <person name="Crusemann M."/>
            <person name="Hentschel U."/>
            <person name="Abe I."/>
            <person name="Matsunaga S."/>
            <person name="Kalinowski J."/>
            <person name="Takeyama H."/>
            <person name="Piel J."/>
        </authorList>
    </citation>
    <scope>NUCLEOTIDE SEQUENCE [LARGE SCALE GENOMIC DNA]</scope>
    <source>
        <strain evidence="6">TSY1</strain>
    </source>
</reference>
<sequence>MLEVLVDMAPDKDVESDQSLRCQEEKSAMASQDSTNRAVTLLSDRALRPDQASDLAGMEAEAPGTIEAASQKVFEQQRDELRAIVDDEHQCRKVARQIENRYGIDEKDIHQPESVGDLVALLEQARQIGVAVRAVGSARSLSDAPTPTSDTMMVSTCGLADSLPVDAEVLQDSAQAERLYRCGAGRTVAEILAELDPHPDDPTQPMAYTLQNLGAGQFQAVVGALCTSTHGSGLHQPSFPQLVAAYRMVTFDEAGEIVALQLEPSPGNGAISNPDAFAASQSQADIPVTLVQDDAQFNAGLVSLSCLGIIYEVYLKLVPGFYLEEHRFTDWWSNVKTQLSELLNDNDYFELLIDPLQSDNNGVPDNRVMRTQRNRVETYHDCGERPLVMELATTEIGRITSAILLEWAIKSPPARVPRNLHTGTTATEVDCYTDKNYHVLQLNLNINSASTEPAVAVEHAADAIDAVLAKVQANFEDMKRRFPPPYDLGLDLDTPFHEDIDALKAAWREVPIPTSPLGVRFVPANEAPLSQMYQRATCTIEMPMPGSDYLDQRSADDPVYRLRMLDLYEAYLDGRQKLFKEVEQLLIDRFDARPHWGQANFLDRDTAARVLPAFENWLDIYRVRNATGLFNGALTDRLNISMHPDLDDDPVPLPDGQPVQGKAVFRHNRSENRGSLKLKDGLAKLLYQRLTQPVEEPRCYTLFFLSNRCKRMGVSCVASTQNLIYPYVVEFRFAPTGELLSLTEDYDLDNALALNRNSGTASFDGRYITIRGAAATGLREFVRAGRRVSAQPLPEPEGPVVLRLESLASGNWDVEPF</sequence>
<evidence type="ECO:0000259" key="4">
    <source>
        <dbReference type="PROSITE" id="PS51387"/>
    </source>
</evidence>
<dbReference type="InterPro" id="IPR016166">
    <property type="entry name" value="FAD-bd_PCMH"/>
</dbReference>
<dbReference type="InterPro" id="IPR010031">
    <property type="entry name" value="FAD_lactone_oxidase-like"/>
</dbReference>
<dbReference type="InterPro" id="IPR016169">
    <property type="entry name" value="FAD-bd_PCMH_sub2"/>
</dbReference>
<keyword evidence="1" id="KW-0274">FAD</keyword>
<name>W4LUV0_ENTF1</name>
<dbReference type="GO" id="GO:0016020">
    <property type="term" value="C:membrane"/>
    <property type="evidence" value="ECO:0007669"/>
    <property type="project" value="InterPro"/>
</dbReference>
<dbReference type="PANTHER" id="PTHR43762:SF1">
    <property type="entry name" value="D-ARABINONO-1,4-LACTONE OXIDASE"/>
    <property type="match status" value="1"/>
</dbReference>
<dbReference type="PROSITE" id="PS51387">
    <property type="entry name" value="FAD_PCMH"/>
    <property type="match status" value="1"/>
</dbReference>
<dbReference type="PANTHER" id="PTHR43762">
    <property type="entry name" value="L-GULONOLACTONE OXIDASE"/>
    <property type="match status" value="1"/>
</dbReference>
<dbReference type="Gene3D" id="3.30.70.2520">
    <property type="match status" value="1"/>
</dbReference>
<evidence type="ECO:0000256" key="3">
    <source>
        <dbReference type="SAM" id="MobiDB-lite"/>
    </source>
</evidence>
<feature type="region of interest" description="Disordered" evidence="3">
    <location>
        <begin position="1"/>
        <end position="37"/>
    </location>
</feature>
<dbReference type="InterPro" id="IPR036318">
    <property type="entry name" value="FAD-bd_PCMH-like_sf"/>
</dbReference>
<comment type="caution">
    <text evidence="5">The sequence shown here is derived from an EMBL/GenBank/DDBJ whole genome shotgun (WGS) entry which is preliminary data.</text>
</comment>
<keyword evidence="2" id="KW-0560">Oxidoreductase</keyword>
<dbReference type="Gene3D" id="3.30.43.10">
    <property type="entry name" value="Uridine Diphospho-n-acetylenolpyruvylglucosamine Reductase, domain 2"/>
    <property type="match status" value="1"/>
</dbReference>
<dbReference type="SUPFAM" id="SSF56176">
    <property type="entry name" value="FAD-binding/transporter-associated domain-like"/>
    <property type="match status" value="1"/>
</dbReference>
<evidence type="ECO:0000256" key="2">
    <source>
        <dbReference type="ARBA" id="ARBA00023002"/>
    </source>
</evidence>
<dbReference type="Proteomes" id="UP000019141">
    <property type="component" value="Unassembled WGS sequence"/>
</dbReference>
<dbReference type="InterPro" id="IPR006094">
    <property type="entry name" value="Oxid_FAD_bind_N"/>
</dbReference>